<dbReference type="Proteomes" id="UP000199657">
    <property type="component" value="Unassembled WGS sequence"/>
</dbReference>
<reference evidence="2 3" key="1">
    <citation type="submission" date="2016-10" db="EMBL/GenBank/DDBJ databases">
        <authorList>
            <person name="de Groot N.N."/>
        </authorList>
    </citation>
    <scope>NUCLEOTIDE SEQUENCE [LARGE SCALE GENOMIC DNA]</scope>
    <source>
        <strain evidence="2 3">CGMCC 1.6291</strain>
    </source>
</reference>
<dbReference type="EMBL" id="FOEG01000009">
    <property type="protein sequence ID" value="SEP09270.1"/>
    <property type="molecule type" value="Genomic_DNA"/>
</dbReference>
<accession>A0A1H8V191</accession>
<keyword evidence="3" id="KW-1185">Reference proteome</keyword>
<dbReference type="STRING" id="406100.SAMN04488052_10959"/>
<feature type="transmembrane region" description="Helical" evidence="1">
    <location>
        <begin position="63"/>
        <end position="83"/>
    </location>
</feature>
<keyword evidence="1" id="KW-1133">Transmembrane helix</keyword>
<evidence type="ECO:0000256" key="1">
    <source>
        <dbReference type="SAM" id="Phobius"/>
    </source>
</evidence>
<feature type="transmembrane region" description="Helical" evidence="1">
    <location>
        <begin position="138"/>
        <end position="158"/>
    </location>
</feature>
<feature type="transmembrane region" description="Helical" evidence="1">
    <location>
        <begin position="92"/>
        <end position="118"/>
    </location>
</feature>
<organism evidence="2 3">
    <name type="scientific">Aquisalimonas asiatica</name>
    <dbReference type="NCBI Taxonomy" id="406100"/>
    <lineage>
        <taxon>Bacteria</taxon>
        <taxon>Pseudomonadati</taxon>
        <taxon>Pseudomonadota</taxon>
        <taxon>Gammaproteobacteria</taxon>
        <taxon>Chromatiales</taxon>
        <taxon>Ectothiorhodospiraceae</taxon>
        <taxon>Aquisalimonas</taxon>
    </lineage>
</organism>
<name>A0A1H8V191_9GAMM</name>
<evidence type="ECO:0000313" key="3">
    <source>
        <dbReference type="Proteomes" id="UP000199657"/>
    </source>
</evidence>
<sequence length="213" mass="23077">MRSILHTPDIARLTPGAFLRAIVARVWPFAAVSFLFAILVLLVPRTFDGTAVEWLNTLRPVNALLRELAVGSLLVVGGVVLILRQVPPGRPLLLFMATLSQAFITFFFYLAALFVGLLLGWPFAVWIEAPLGNIQPAILGPIYGVLSVLLVYVAFALIHRLGAGHWPGEASGALFGKVDDLMRLGRLPDLAIRGVGAAMLIVFVVLFWSGVIL</sequence>
<keyword evidence="1" id="KW-0812">Transmembrane</keyword>
<feature type="transmembrane region" description="Helical" evidence="1">
    <location>
        <begin position="21"/>
        <end position="43"/>
    </location>
</feature>
<protein>
    <submittedName>
        <fullName evidence="2">Uncharacterized protein</fullName>
    </submittedName>
</protein>
<dbReference type="AlphaFoldDB" id="A0A1H8V191"/>
<dbReference type="RefSeq" id="WP_091645517.1">
    <property type="nucleotide sequence ID" value="NZ_FOEG01000009.1"/>
</dbReference>
<proteinExistence type="predicted"/>
<evidence type="ECO:0000313" key="2">
    <source>
        <dbReference type="EMBL" id="SEP09270.1"/>
    </source>
</evidence>
<feature type="transmembrane region" description="Helical" evidence="1">
    <location>
        <begin position="190"/>
        <end position="211"/>
    </location>
</feature>
<keyword evidence="1" id="KW-0472">Membrane</keyword>
<gene>
    <name evidence="2" type="ORF">SAMN04488052_10959</name>
</gene>